<name>A0A919MT06_9ACTN</name>
<protein>
    <submittedName>
        <fullName evidence="1">Uncharacterized protein</fullName>
    </submittedName>
</protein>
<dbReference type="AlphaFoldDB" id="A0A919MT06"/>
<reference evidence="1" key="1">
    <citation type="submission" date="2021-01" db="EMBL/GenBank/DDBJ databases">
        <title>Whole genome shotgun sequence of Actinoplanes nipponensis NBRC 14063.</title>
        <authorList>
            <person name="Komaki H."/>
            <person name="Tamura T."/>
        </authorList>
    </citation>
    <scope>NUCLEOTIDE SEQUENCE</scope>
    <source>
        <strain evidence="1">NBRC 14063</strain>
    </source>
</reference>
<keyword evidence="2" id="KW-1185">Reference proteome</keyword>
<dbReference type="RefSeq" id="WP_203774936.1">
    <property type="nucleotide sequence ID" value="NZ_BAAAYJ010000074.1"/>
</dbReference>
<gene>
    <name evidence="1" type="ORF">Ani05nite_66520</name>
</gene>
<comment type="caution">
    <text evidence="1">The sequence shown here is derived from an EMBL/GenBank/DDBJ whole genome shotgun (WGS) entry which is preliminary data.</text>
</comment>
<proteinExistence type="predicted"/>
<accession>A0A919MT06</accession>
<dbReference type="Proteomes" id="UP000647172">
    <property type="component" value="Unassembled WGS sequence"/>
</dbReference>
<sequence>MSDSQLGEPEVDWRRWTMDHAKLVRAFESAAFAADGDEETPLLAAGALIMAATQIIDELFQDIETLATDGGGSVADSEGAYFVLEDLPQRFAHQYNGRFARNFHVATVMVTGRLSAEQWMPPASVGEALALYLVIQRAQYLLMDHELFDREGVRELYLGFEDAAFEDIDHEWLYRADMDGFENDKEFAARFGSTDMRVQSWFQPTDDGPAHVHAFSIDLEAPKQA</sequence>
<evidence type="ECO:0000313" key="2">
    <source>
        <dbReference type="Proteomes" id="UP000647172"/>
    </source>
</evidence>
<evidence type="ECO:0000313" key="1">
    <source>
        <dbReference type="EMBL" id="GIE53118.1"/>
    </source>
</evidence>
<organism evidence="1 2">
    <name type="scientific">Actinoplanes nipponensis</name>
    <dbReference type="NCBI Taxonomy" id="135950"/>
    <lineage>
        <taxon>Bacteria</taxon>
        <taxon>Bacillati</taxon>
        <taxon>Actinomycetota</taxon>
        <taxon>Actinomycetes</taxon>
        <taxon>Micromonosporales</taxon>
        <taxon>Micromonosporaceae</taxon>
        <taxon>Actinoplanes</taxon>
    </lineage>
</organism>
<dbReference type="EMBL" id="BOMQ01000079">
    <property type="protein sequence ID" value="GIE53118.1"/>
    <property type="molecule type" value="Genomic_DNA"/>
</dbReference>